<dbReference type="AlphaFoldDB" id="A0A412Q8Y7"/>
<gene>
    <name evidence="1" type="ORF">DWX04_20725</name>
</gene>
<sequence length="63" mass="7462">MLYSLINYFKLRACLNFIRKVFYSASSEFVFGLFLRFSSSHSPLCSLSQHRKILKNNSQHKQE</sequence>
<proteinExistence type="predicted"/>
<dbReference type="EMBL" id="QRXI01000043">
    <property type="protein sequence ID" value="RGT86739.1"/>
    <property type="molecule type" value="Genomic_DNA"/>
</dbReference>
<comment type="caution">
    <text evidence="1">The sequence shown here is derived from an EMBL/GenBank/DDBJ whole genome shotgun (WGS) entry which is preliminary data.</text>
</comment>
<dbReference type="Proteomes" id="UP000283833">
    <property type="component" value="Unassembled WGS sequence"/>
</dbReference>
<accession>A0A412Q8Y7</accession>
<protein>
    <submittedName>
        <fullName evidence="1">Uncharacterized protein</fullName>
    </submittedName>
</protein>
<reference evidence="1 2" key="1">
    <citation type="submission" date="2018-08" db="EMBL/GenBank/DDBJ databases">
        <title>A genome reference for cultivated species of the human gut microbiota.</title>
        <authorList>
            <person name="Zou Y."/>
            <person name="Xue W."/>
            <person name="Luo G."/>
        </authorList>
    </citation>
    <scope>NUCLEOTIDE SEQUENCE [LARGE SCALE GENOMIC DNA]</scope>
    <source>
        <strain evidence="1 2">AF18-14</strain>
    </source>
</reference>
<organism evidence="1 2">
    <name type="scientific">Phocaeicola vulgatus</name>
    <name type="common">Bacteroides vulgatus</name>
    <dbReference type="NCBI Taxonomy" id="821"/>
    <lineage>
        <taxon>Bacteria</taxon>
        <taxon>Pseudomonadati</taxon>
        <taxon>Bacteroidota</taxon>
        <taxon>Bacteroidia</taxon>
        <taxon>Bacteroidales</taxon>
        <taxon>Bacteroidaceae</taxon>
        <taxon>Phocaeicola</taxon>
    </lineage>
</organism>
<name>A0A412Q8Y7_PHOVU</name>
<evidence type="ECO:0000313" key="2">
    <source>
        <dbReference type="Proteomes" id="UP000283833"/>
    </source>
</evidence>
<evidence type="ECO:0000313" key="1">
    <source>
        <dbReference type="EMBL" id="RGT86739.1"/>
    </source>
</evidence>